<comment type="caution">
    <text evidence="2">The sequence shown here is derived from an EMBL/GenBank/DDBJ whole genome shotgun (WGS) entry which is preliminary data.</text>
</comment>
<feature type="compositionally biased region" description="Polar residues" evidence="1">
    <location>
        <begin position="385"/>
        <end position="401"/>
    </location>
</feature>
<gene>
    <name evidence="2" type="ORF">CCHLO57077_00011453</name>
</gene>
<keyword evidence="3" id="KW-1185">Reference proteome</keyword>
<evidence type="ECO:0008006" key="4">
    <source>
        <dbReference type="Google" id="ProtNLM"/>
    </source>
</evidence>
<name>A0AA35LNX8_9HYPO</name>
<dbReference type="AlphaFoldDB" id="A0AA35LNX8"/>
<sequence>MALPPCLFAVVPPPIAEKVIIDEYVFDPNGDTQYILKSPNKPITIDISNRKRLIRSPGPPAESESKRARTLSGKYAQQSGSSSFDRELPDEIHFKVSGAHLGLASPVFRTMITGPWSQSSLVPADGSQEGSIRQLTSSEWDSEAVLIMFHIMHGHHSNVPKKVSLKMLTSIATVVDYYQCHEIFEIFVDQWITALQRENSVPPRSVFGEDVIRWLSISWVFARPEIFNVMAETIIRFSTHPILVPDLPVAPALGMLEVRRQELVTKVFTYVARIHKALCMGQTNCTVPDCASMLLGTLVRATQTLEHLKNEETRPADGYSLSSILETLSSYRRPNWASIRHDPIGNPIPTVHRCSLEQFLVRPLKKIEAEIKLGAFDIVTKDVGTSASNSTSKMRNPTISSGPIRRVEERPNAS</sequence>
<dbReference type="InterPro" id="IPR011333">
    <property type="entry name" value="SKP1/BTB/POZ_sf"/>
</dbReference>
<feature type="region of interest" description="Disordered" evidence="1">
    <location>
        <begin position="49"/>
        <end position="84"/>
    </location>
</feature>
<dbReference type="Proteomes" id="UP001160390">
    <property type="component" value="Unassembled WGS sequence"/>
</dbReference>
<feature type="compositionally biased region" description="Basic and acidic residues" evidence="1">
    <location>
        <begin position="405"/>
        <end position="414"/>
    </location>
</feature>
<evidence type="ECO:0000256" key="1">
    <source>
        <dbReference type="SAM" id="MobiDB-lite"/>
    </source>
</evidence>
<evidence type="ECO:0000313" key="3">
    <source>
        <dbReference type="Proteomes" id="UP001160390"/>
    </source>
</evidence>
<reference evidence="2" key="1">
    <citation type="submission" date="2023-01" db="EMBL/GenBank/DDBJ databases">
        <authorList>
            <person name="Piombo E."/>
        </authorList>
    </citation>
    <scope>NUCLEOTIDE SEQUENCE</scope>
</reference>
<organism evidence="2 3">
    <name type="scientific">Clonostachys chloroleuca</name>
    <dbReference type="NCBI Taxonomy" id="1926264"/>
    <lineage>
        <taxon>Eukaryota</taxon>
        <taxon>Fungi</taxon>
        <taxon>Dikarya</taxon>
        <taxon>Ascomycota</taxon>
        <taxon>Pezizomycotina</taxon>
        <taxon>Sordariomycetes</taxon>
        <taxon>Hypocreomycetidae</taxon>
        <taxon>Hypocreales</taxon>
        <taxon>Bionectriaceae</taxon>
        <taxon>Clonostachys</taxon>
    </lineage>
</organism>
<feature type="region of interest" description="Disordered" evidence="1">
    <location>
        <begin position="385"/>
        <end position="414"/>
    </location>
</feature>
<accession>A0AA35LNX8</accession>
<protein>
    <recommendedName>
        <fullName evidence="4">BTB domain-containing protein</fullName>
    </recommendedName>
</protein>
<dbReference type="EMBL" id="CABFNP030000426">
    <property type="protein sequence ID" value="CAI6014375.1"/>
    <property type="molecule type" value="Genomic_DNA"/>
</dbReference>
<proteinExistence type="predicted"/>
<evidence type="ECO:0000313" key="2">
    <source>
        <dbReference type="EMBL" id="CAI6014375.1"/>
    </source>
</evidence>
<dbReference type="Gene3D" id="3.30.710.10">
    <property type="entry name" value="Potassium Channel Kv1.1, Chain A"/>
    <property type="match status" value="1"/>
</dbReference>